<evidence type="ECO:0000313" key="1">
    <source>
        <dbReference type="EMBL" id="RUR03293.1"/>
    </source>
</evidence>
<reference evidence="1 2" key="1">
    <citation type="submission" date="2018-12" db="EMBL/GenBank/DDBJ databases">
        <authorList>
            <person name="Li F."/>
        </authorList>
    </citation>
    <scope>NUCLEOTIDE SEQUENCE [LARGE SCALE GENOMIC DNA]</scope>
    <source>
        <strain evidence="1 2">EGI 6500705</strain>
    </source>
</reference>
<dbReference type="CDD" id="cd07812">
    <property type="entry name" value="SRPBCC"/>
    <property type="match status" value="1"/>
</dbReference>
<evidence type="ECO:0000313" key="2">
    <source>
        <dbReference type="Proteomes" id="UP000274909"/>
    </source>
</evidence>
<dbReference type="InterPro" id="IPR019587">
    <property type="entry name" value="Polyketide_cyclase/dehydratase"/>
</dbReference>
<dbReference type="Gene3D" id="3.30.530.20">
    <property type="match status" value="1"/>
</dbReference>
<dbReference type="EMBL" id="RZGZ01000001">
    <property type="protein sequence ID" value="RUR03293.1"/>
    <property type="molecule type" value="Genomic_DNA"/>
</dbReference>
<dbReference type="AlphaFoldDB" id="A0A3S0VIG4"/>
<protein>
    <submittedName>
        <fullName evidence="1">SRPBCC family protein</fullName>
    </submittedName>
</protein>
<proteinExistence type="predicted"/>
<dbReference type="InterPro" id="IPR023393">
    <property type="entry name" value="START-like_dom_sf"/>
</dbReference>
<name>A0A3S0VIG4_9MICO</name>
<dbReference type="Pfam" id="PF10604">
    <property type="entry name" value="Polyketide_cyc2"/>
    <property type="match status" value="1"/>
</dbReference>
<dbReference type="RefSeq" id="WP_127046538.1">
    <property type="nucleotide sequence ID" value="NZ_RZGZ01000001.1"/>
</dbReference>
<keyword evidence="2" id="KW-1185">Reference proteome</keyword>
<dbReference type="Proteomes" id="UP000274909">
    <property type="component" value="Unassembled WGS sequence"/>
</dbReference>
<comment type="caution">
    <text evidence="1">The sequence shown here is derived from an EMBL/GenBank/DDBJ whole genome shotgun (WGS) entry which is preliminary data.</text>
</comment>
<gene>
    <name evidence="1" type="ORF">ELQ94_01715</name>
</gene>
<sequence>MSTNTRVMACRPEDVFGVLNDGWLFPVWVVGASRMRDVDDAWPYEGSHLQHSFGVWPLLINDKTTVLEYDAPRRLVIQPSGWPIGEARVTLEVQPHRKGCLVRITEKAVKGPGALIPAPLLDIPLYMRNHETLRRLAYIAEGKADNGDAPADA</sequence>
<accession>A0A3S0VIG4</accession>
<dbReference type="OrthoDB" id="4483486at2"/>
<organism evidence="1 2">
    <name type="scientific">Labedella endophytica</name>
    <dbReference type="NCBI Taxonomy" id="1523160"/>
    <lineage>
        <taxon>Bacteria</taxon>
        <taxon>Bacillati</taxon>
        <taxon>Actinomycetota</taxon>
        <taxon>Actinomycetes</taxon>
        <taxon>Micrococcales</taxon>
        <taxon>Microbacteriaceae</taxon>
        <taxon>Labedella</taxon>
    </lineage>
</organism>
<dbReference type="SUPFAM" id="SSF55961">
    <property type="entry name" value="Bet v1-like"/>
    <property type="match status" value="1"/>
</dbReference>